<sequence length="61" mass="7310">MLKPKYKVIRSLLTVYLGIISKIYLRFIQSKTQFKLDFGHHSQYNKRPRKEPARKLFSISP</sequence>
<evidence type="ECO:0000313" key="3">
    <source>
        <dbReference type="Proteomes" id="UP000228934"/>
    </source>
</evidence>
<name>A0A2G9RF37_AQUCT</name>
<protein>
    <submittedName>
        <fullName evidence="2">Uncharacterized protein</fullName>
    </submittedName>
</protein>
<accession>A0A2G9RF37</accession>
<evidence type="ECO:0000313" key="2">
    <source>
        <dbReference type="EMBL" id="PIO26464.1"/>
    </source>
</evidence>
<organism evidence="2 3">
    <name type="scientific">Aquarana catesbeiana</name>
    <name type="common">American bullfrog</name>
    <name type="synonym">Rana catesbeiana</name>
    <dbReference type="NCBI Taxonomy" id="8400"/>
    <lineage>
        <taxon>Eukaryota</taxon>
        <taxon>Metazoa</taxon>
        <taxon>Chordata</taxon>
        <taxon>Craniata</taxon>
        <taxon>Vertebrata</taxon>
        <taxon>Euteleostomi</taxon>
        <taxon>Amphibia</taxon>
        <taxon>Batrachia</taxon>
        <taxon>Anura</taxon>
        <taxon>Neobatrachia</taxon>
        <taxon>Ranoidea</taxon>
        <taxon>Ranidae</taxon>
        <taxon>Aquarana</taxon>
    </lineage>
</organism>
<dbReference type="AlphaFoldDB" id="A0A2G9RF37"/>
<reference evidence="3" key="1">
    <citation type="journal article" date="2017" name="Nat. Commun.">
        <title>The North American bullfrog draft genome provides insight into hormonal regulation of long noncoding RNA.</title>
        <authorList>
            <person name="Hammond S.A."/>
            <person name="Warren R.L."/>
            <person name="Vandervalk B.P."/>
            <person name="Kucuk E."/>
            <person name="Khan H."/>
            <person name="Gibb E.A."/>
            <person name="Pandoh P."/>
            <person name="Kirk H."/>
            <person name="Zhao Y."/>
            <person name="Jones M."/>
            <person name="Mungall A.J."/>
            <person name="Coope R."/>
            <person name="Pleasance S."/>
            <person name="Moore R.A."/>
            <person name="Holt R.A."/>
            <person name="Round J.M."/>
            <person name="Ohora S."/>
            <person name="Walle B.V."/>
            <person name="Veldhoen N."/>
            <person name="Helbing C.C."/>
            <person name="Birol I."/>
        </authorList>
    </citation>
    <scope>NUCLEOTIDE SEQUENCE [LARGE SCALE GENOMIC DNA]</scope>
</reference>
<feature type="region of interest" description="Disordered" evidence="1">
    <location>
        <begin position="42"/>
        <end position="61"/>
    </location>
</feature>
<dbReference type="Proteomes" id="UP000228934">
    <property type="component" value="Unassembled WGS sequence"/>
</dbReference>
<feature type="non-terminal residue" evidence="2">
    <location>
        <position position="61"/>
    </location>
</feature>
<keyword evidence="3" id="KW-1185">Reference proteome</keyword>
<proteinExistence type="predicted"/>
<dbReference type="EMBL" id="KV945904">
    <property type="protein sequence ID" value="PIO26464.1"/>
    <property type="molecule type" value="Genomic_DNA"/>
</dbReference>
<evidence type="ECO:0000256" key="1">
    <source>
        <dbReference type="SAM" id="MobiDB-lite"/>
    </source>
</evidence>
<gene>
    <name evidence="2" type="ORF">AB205_0201070</name>
</gene>